<reference evidence="4" key="1">
    <citation type="submission" date="2023-09" db="EMBL/GenBank/DDBJ databases">
        <title>30 novel species of actinomycetes from the DSMZ collection.</title>
        <authorList>
            <person name="Nouioui I."/>
        </authorList>
    </citation>
    <scope>NUCLEOTIDE SEQUENCE</scope>
    <source>
        <strain evidence="4">DSM 115977</strain>
    </source>
</reference>
<dbReference type="InterPro" id="IPR036890">
    <property type="entry name" value="HATPase_C_sf"/>
</dbReference>
<evidence type="ECO:0000256" key="1">
    <source>
        <dbReference type="ARBA" id="ARBA00022527"/>
    </source>
</evidence>
<accession>A0ABU2X5T1</accession>
<dbReference type="RefSeq" id="WP_311414698.1">
    <property type="nucleotide sequence ID" value="NZ_JAVRFL010000052.1"/>
</dbReference>
<evidence type="ECO:0000259" key="2">
    <source>
        <dbReference type="Pfam" id="PF13581"/>
    </source>
</evidence>
<keyword evidence="1" id="KW-0723">Serine/threonine-protein kinase</keyword>
<dbReference type="GO" id="GO:0016301">
    <property type="term" value="F:kinase activity"/>
    <property type="evidence" value="ECO:0007669"/>
    <property type="project" value="UniProtKB-KW"/>
</dbReference>
<keyword evidence="5" id="KW-1185">Reference proteome</keyword>
<dbReference type="EMBL" id="JAVRFL010000052">
    <property type="protein sequence ID" value="MDT0533036.1"/>
    <property type="molecule type" value="Genomic_DNA"/>
</dbReference>
<keyword evidence="4" id="KW-0808">Transferase</keyword>
<dbReference type="InterPro" id="IPR047718">
    <property type="entry name" value="RsbA-like_anti_sig"/>
</dbReference>
<feature type="domain" description="Histidine kinase/HSP90-like ATPase" evidence="2">
    <location>
        <begin position="198"/>
        <end position="309"/>
    </location>
</feature>
<organism evidence="4 5">
    <name type="scientific">Micromonospora reichwaldensis</name>
    <dbReference type="NCBI Taxonomy" id="3075516"/>
    <lineage>
        <taxon>Bacteria</taxon>
        <taxon>Bacillati</taxon>
        <taxon>Actinomycetota</taxon>
        <taxon>Actinomycetes</taxon>
        <taxon>Micromonosporales</taxon>
        <taxon>Micromonosporaceae</taxon>
        <taxon>Micromonospora</taxon>
    </lineage>
</organism>
<comment type="caution">
    <text evidence="4">The sequence shown here is derived from an EMBL/GenBank/DDBJ whole genome shotgun (WGS) entry which is preliminary data.</text>
</comment>
<keyword evidence="4" id="KW-0418">Kinase</keyword>
<dbReference type="Pfam" id="PF13581">
    <property type="entry name" value="HATPase_c_2"/>
    <property type="match status" value="1"/>
</dbReference>
<protein>
    <submittedName>
        <fullName evidence="4">Sensor histidine kinase</fullName>
    </submittedName>
</protein>
<dbReference type="Pfam" id="PF14417">
    <property type="entry name" value="MEDS"/>
    <property type="match status" value="1"/>
</dbReference>
<dbReference type="Proteomes" id="UP001180973">
    <property type="component" value="Unassembled WGS sequence"/>
</dbReference>
<evidence type="ECO:0000259" key="3">
    <source>
        <dbReference type="Pfam" id="PF14417"/>
    </source>
</evidence>
<dbReference type="InterPro" id="IPR025847">
    <property type="entry name" value="MEDS_domain"/>
</dbReference>
<name>A0ABU2X5T1_9ACTN</name>
<evidence type="ECO:0000313" key="5">
    <source>
        <dbReference type="Proteomes" id="UP001180973"/>
    </source>
</evidence>
<feature type="domain" description="MEDS" evidence="3">
    <location>
        <begin position="15"/>
        <end position="157"/>
    </location>
</feature>
<dbReference type="InterPro" id="IPR050267">
    <property type="entry name" value="Anti-sigma-factor_SerPK"/>
</dbReference>
<dbReference type="InterPro" id="IPR003594">
    <property type="entry name" value="HATPase_dom"/>
</dbReference>
<evidence type="ECO:0000313" key="4">
    <source>
        <dbReference type="EMBL" id="MDT0533036.1"/>
    </source>
</evidence>
<dbReference type="Gene3D" id="3.30.565.10">
    <property type="entry name" value="Histidine kinase-like ATPase, C-terminal domain"/>
    <property type="match status" value="1"/>
</dbReference>
<dbReference type="PANTHER" id="PTHR35526:SF3">
    <property type="entry name" value="ANTI-SIGMA-F FACTOR RSBW"/>
    <property type="match status" value="1"/>
</dbReference>
<dbReference type="NCBIfam" id="NF041045">
    <property type="entry name" value="RsbA_anti_sig"/>
    <property type="match status" value="1"/>
</dbReference>
<dbReference type="SUPFAM" id="SSF55874">
    <property type="entry name" value="ATPase domain of HSP90 chaperone/DNA topoisomerase II/histidine kinase"/>
    <property type="match status" value="1"/>
</dbReference>
<dbReference type="CDD" id="cd16936">
    <property type="entry name" value="HATPase_RsbW-like"/>
    <property type="match status" value="1"/>
</dbReference>
<dbReference type="PANTHER" id="PTHR35526">
    <property type="entry name" value="ANTI-SIGMA-F FACTOR RSBW-RELATED"/>
    <property type="match status" value="1"/>
</dbReference>
<sequence length="314" mass="33445">MTGARHARAAGAFVHEGLFYHDREGLLAGTVPFITDGLAAGEPVLVAMPGANLRLVRDAVGPTDAVRWADMSEAGRNPGRIIPWVLQAFIDQHAGRRARIIGEPIWAGRSDTEYPACAQHEALINMAFAGREATILCPYDVARLDADVLADAYATHPILVDDAGRRPSAHYAPADVVARYNKPLASPTEPVSALVYEVDTLSAVRRFVAGHGAAVGLDEDRLADLQIAVTELATNSVAHAGGTGVLRVWRTAEHLVCEIRDDGWLADPLAGRLTPAANGIGGRGLVIVQALCDLVRVHTTATGTTVRMYVRHPA</sequence>
<gene>
    <name evidence="4" type="ORF">RM555_29000</name>
</gene>
<proteinExistence type="predicted"/>